<sequence>MPEWRCGGNFNRRYCVIEKTGVANGFTLIEMLLVLAVLMTVVSIAIPSYRVHEARQEEKRFFQLLLHDIYFAQSESYRLESSVMVAFRESNQSYEVVTSLLQQPSVRKLPKTVSLKKTSNLTEIYYGKNGTASKSGTLRFETSTGERTLTVYLGKGRVVLSE</sequence>
<evidence type="ECO:0000256" key="3">
    <source>
        <dbReference type="SAM" id="Phobius"/>
    </source>
</evidence>
<keyword evidence="3" id="KW-0812">Transmembrane</keyword>
<proteinExistence type="predicted"/>
<keyword evidence="5" id="KW-1185">Reference proteome</keyword>
<protein>
    <submittedName>
        <fullName evidence="4">Competence type IV pilus minor pilin ComGD</fullName>
    </submittedName>
</protein>
<dbReference type="Proteomes" id="UP001172055">
    <property type="component" value="Unassembled WGS sequence"/>
</dbReference>
<feature type="transmembrane region" description="Helical" evidence="3">
    <location>
        <begin position="31"/>
        <end position="51"/>
    </location>
</feature>
<name>A0ABT8MXW2_9BACL</name>
<comment type="subcellular location">
    <subcellularLocation>
        <location evidence="1">Cell surface</location>
    </subcellularLocation>
</comment>
<dbReference type="InterPro" id="IPR012902">
    <property type="entry name" value="N_methyl_site"/>
</dbReference>
<accession>A0ABT8MXW2</accession>
<keyword evidence="3" id="KW-1133">Transmembrane helix</keyword>
<reference evidence="4 5" key="1">
    <citation type="submission" date="2023-06" db="EMBL/GenBank/DDBJ databases">
        <title>Novel species in genus Planococcus.</title>
        <authorList>
            <person name="Ning S."/>
        </authorList>
    </citation>
    <scope>NUCLEOTIDE SEQUENCE [LARGE SCALE GENOMIC DNA]</scope>
    <source>
        <strain evidence="4 5">N028</strain>
    </source>
</reference>
<dbReference type="Pfam" id="PF07963">
    <property type="entry name" value="N_methyl"/>
    <property type="match status" value="1"/>
</dbReference>
<organism evidence="4 5">
    <name type="scientific">Planococcus shixiaomingii</name>
    <dbReference type="NCBI Taxonomy" id="3058393"/>
    <lineage>
        <taxon>Bacteria</taxon>
        <taxon>Bacillati</taxon>
        <taxon>Bacillota</taxon>
        <taxon>Bacilli</taxon>
        <taxon>Bacillales</taxon>
        <taxon>Caryophanaceae</taxon>
        <taxon>Planococcus</taxon>
    </lineage>
</organism>
<dbReference type="NCBIfam" id="NF040982">
    <property type="entry name" value="ComGD"/>
    <property type="match status" value="1"/>
</dbReference>
<dbReference type="EMBL" id="JAUJWV010000001">
    <property type="protein sequence ID" value="MDN7240482.1"/>
    <property type="molecule type" value="Genomic_DNA"/>
</dbReference>
<keyword evidence="2" id="KW-0178">Competence</keyword>
<comment type="caution">
    <text evidence="4">The sequence shown here is derived from an EMBL/GenBank/DDBJ whole genome shotgun (WGS) entry which is preliminary data.</text>
</comment>
<dbReference type="NCBIfam" id="TIGR02532">
    <property type="entry name" value="IV_pilin_GFxxxE"/>
    <property type="match status" value="1"/>
</dbReference>
<dbReference type="PIRSF" id="PIRSF021292">
    <property type="entry name" value="Competence_ComGD"/>
    <property type="match status" value="1"/>
</dbReference>
<evidence type="ECO:0000256" key="2">
    <source>
        <dbReference type="ARBA" id="ARBA00023287"/>
    </source>
</evidence>
<evidence type="ECO:0000313" key="5">
    <source>
        <dbReference type="Proteomes" id="UP001172055"/>
    </source>
</evidence>
<gene>
    <name evidence="4" type="primary">comGD</name>
    <name evidence="4" type="ORF">QWY14_01710</name>
</gene>
<dbReference type="InterPro" id="IPR045584">
    <property type="entry name" value="Pilin-like"/>
</dbReference>
<dbReference type="RefSeq" id="WP_301722424.1">
    <property type="nucleotide sequence ID" value="NZ_JAUJWV010000001.1"/>
</dbReference>
<dbReference type="SUPFAM" id="SSF54523">
    <property type="entry name" value="Pili subunits"/>
    <property type="match status" value="1"/>
</dbReference>
<dbReference type="Gene3D" id="3.30.700.10">
    <property type="entry name" value="Glycoprotein, Type 4 Pilin"/>
    <property type="match status" value="1"/>
</dbReference>
<evidence type="ECO:0000256" key="1">
    <source>
        <dbReference type="ARBA" id="ARBA00004241"/>
    </source>
</evidence>
<dbReference type="InterPro" id="IPR016785">
    <property type="entry name" value="ComGD"/>
</dbReference>
<keyword evidence="3" id="KW-0472">Membrane</keyword>
<evidence type="ECO:0000313" key="4">
    <source>
        <dbReference type="EMBL" id="MDN7240482.1"/>
    </source>
</evidence>